<name>A0ABM4CLX1_HYDVU</name>
<dbReference type="Pfam" id="PF01521">
    <property type="entry name" value="Fe-S_biosyn"/>
    <property type="match status" value="1"/>
</dbReference>
<evidence type="ECO:0000313" key="4">
    <source>
        <dbReference type="RefSeq" id="XP_065662799.1"/>
    </source>
</evidence>
<dbReference type="Proteomes" id="UP001652625">
    <property type="component" value="Chromosome 09"/>
</dbReference>
<evidence type="ECO:0000259" key="2">
    <source>
        <dbReference type="Pfam" id="PF01521"/>
    </source>
</evidence>
<keyword evidence="3" id="KW-1185">Reference proteome</keyword>
<proteinExistence type="inferred from homology"/>
<accession>A0ABM4CLX1</accession>
<dbReference type="PANTHER" id="PTHR43011">
    <property type="entry name" value="IRON-SULFUR CLUSTER ASSEMBLY 2 HOMOLOG, MITOCHONDRIAL"/>
    <property type="match status" value="1"/>
</dbReference>
<dbReference type="NCBIfam" id="TIGR00049">
    <property type="entry name" value="iron-sulfur cluster assembly accessory protein"/>
    <property type="match status" value="1"/>
</dbReference>
<dbReference type="Gene3D" id="2.60.300.12">
    <property type="entry name" value="HesB-like domain"/>
    <property type="match status" value="1"/>
</dbReference>
<dbReference type="RefSeq" id="XP_065662799.1">
    <property type="nucleotide sequence ID" value="XM_065806727.1"/>
</dbReference>
<dbReference type="InterPro" id="IPR016092">
    <property type="entry name" value="ATAP"/>
</dbReference>
<reference evidence="4" key="1">
    <citation type="submission" date="2025-08" db="UniProtKB">
        <authorList>
            <consortium name="RefSeq"/>
        </authorList>
    </citation>
    <scope>IDENTIFICATION</scope>
</reference>
<feature type="domain" description="Core" evidence="2">
    <location>
        <begin position="33"/>
        <end position="132"/>
    </location>
</feature>
<gene>
    <name evidence="4" type="primary">LOC100205979</name>
</gene>
<sequence length="139" mass="15655">MFKLTQRTFKSFDWLLIKKPSQRLCSVLSQVPNLNIDNSCVERLKSIISNDNFLRVLVEGGGCSGFQYKFEIDNKIDPAEDMIFEKDNAKVVADKESVKILNGATIEYHTDLIRAGFRVSNIPKAEKSCSCGVSFSIKL</sequence>
<comment type="similarity">
    <text evidence="1">Belongs to the HesB/IscA family.</text>
</comment>
<protein>
    <submittedName>
        <fullName evidence="4">Iron-sulfur cluster assembly 2 homolog, mitochondrial</fullName>
    </submittedName>
</protein>
<dbReference type="SUPFAM" id="SSF89360">
    <property type="entry name" value="HesB-like domain"/>
    <property type="match status" value="1"/>
</dbReference>
<dbReference type="PANTHER" id="PTHR43011:SF1">
    <property type="entry name" value="IRON-SULFUR CLUSTER ASSEMBLY 2 HOMOLOG, MITOCHONDRIAL"/>
    <property type="match status" value="1"/>
</dbReference>
<dbReference type="GeneID" id="100205979"/>
<organism evidence="3 4">
    <name type="scientific">Hydra vulgaris</name>
    <name type="common">Hydra</name>
    <name type="synonym">Hydra attenuata</name>
    <dbReference type="NCBI Taxonomy" id="6087"/>
    <lineage>
        <taxon>Eukaryota</taxon>
        <taxon>Metazoa</taxon>
        <taxon>Cnidaria</taxon>
        <taxon>Hydrozoa</taxon>
        <taxon>Hydroidolina</taxon>
        <taxon>Anthoathecata</taxon>
        <taxon>Aplanulata</taxon>
        <taxon>Hydridae</taxon>
        <taxon>Hydra</taxon>
    </lineage>
</organism>
<evidence type="ECO:0000313" key="3">
    <source>
        <dbReference type="Proteomes" id="UP001652625"/>
    </source>
</evidence>
<evidence type="ECO:0000256" key="1">
    <source>
        <dbReference type="ARBA" id="ARBA00006718"/>
    </source>
</evidence>
<dbReference type="InterPro" id="IPR035903">
    <property type="entry name" value="HesB-like_dom_sf"/>
</dbReference>
<dbReference type="InterPro" id="IPR000361">
    <property type="entry name" value="ATAP_core_dom"/>
</dbReference>